<name>A0A5B8M6Z3_9MICO</name>
<dbReference type="KEGG" id="huw:FPZ11_11975"/>
<feature type="transmembrane region" description="Helical" evidence="5">
    <location>
        <begin position="406"/>
        <end position="426"/>
    </location>
</feature>
<evidence type="ECO:0000256" key="4">
    <source>
        <dbReference type="ARBA" id="ARBA00023136"/>
    </source>
</evidence>
<keyword evidence="2 5" id="KW-0812">Transmembrane</keyword>
<dbReference type="AlphaFoldDB" id="A0A5B8M6Z3"/>
<evidence type="ECO:0000256" key="5">
    <source>
        <dbReference type="SAM" id="Phobius"/>
    </source>
</evidence>
<comment type="subcellular location">
    <subcellularLocation>
        <location evidence="1">Membrane</location>
        <topology evidence="1">Multi-pass membrane protein</topology>
    </subcellularLocation>
</comment>
<feature type="transmembrane region" description="Helical" evidence="5">
    <location>
        <begin position="477"/>
        <end position="502"/>
    </location>
</feature>
<evidence type="ECO:0008006" key="8">
    <source>
        <dbReference type="Google" id="ProtNLM"/>
    </source>
</evidence>
<dbReference type="Gene3D" id="1.10.287.950">
    <property type="entry name" value="Methyl-accepting chemotaxis protein"/>
    <property type="match status" value="2"/>
</dbReference>
<feature type="transmembrane region" description="Helical" evidence="5">
    <location>
        <begin position="509"/>
        <end position="534"/>
    </location>
</feature>
<evidence type="ECO:0000313" key="7">
    <source>
        <dbReference type="Proteomes" id="UP000320216"/>
    </source>
</evidence>
<dbReference type="OrthoDB" id="9811483at2"/>
<dbReference type="InterPro" id="IPR023908">
    <property type="entry name" value="xxxLxxG_rpt"/>
</dbReference>
<dbReference type="RefSeq" id="WP_146321207.1">
    <property type="nucleotide sequence ID" value="NZ_CP042305.1"/>
</dbReference>
<dbReference type="GO" id="GO:0016020">
    <property type="term" value="C:membrane"/>
    <property type="evidence" value="ECO:0007669"/>
    <property type="project" value="UniProtKB-SubCell"/>
</dbReference>
<organism evidence="6 7">
    <name type="scientific">Humibacter ginsenosidimutans</name>
    <dbReference type="NCBI Taxonomy" id="2599293"/>
    <lineage>
        <taxon>Bacteria</taxon>
        <taxon>Bacillati</taxon>
        <taxon>Actinomycetota</taxon>
        <taxon>Actinomycetes</taxon>
        <taxon>Micrococcales</taxon>
        <taxon>Microbacteriaceae</taxon>
        <taxon>Humibacter</taxon>
    </lineage>
</organism>
<feature type="transmembrane region" description="Helical" evidence="5">
    <location>
        <begin position="554"/>
        <end position="580"/>
    </location>
</feature>
<gene>
    <name evidence="6" type="ORF">FPZ11_11975</name>
</gene>
<keyword evidence="4 5" id="KW-0472">Membrane</keyword>
<feature type="transmembrane region" description="Helical" evidence="5">
    <location>
        <begin position="20"/>
        <end position="39"/>
    </location>
</feature>
<dbReference type="Proteomes" id="UP000320216">
    <property type="component" value="Chromosome"/>
</dbReference>
<proteinExistence type="predicted"/>
<evidence type="ECO:0000256" key="2">
    <source>
        <dbReference type="ARBA" id="ARBA00022692"/>
    </source>
</evidence>
<dbReference type="SUPFAM" id="SSF58104">
    <property type="entry name" value="Methyl-accepting chemotaxis protein (MCP) signaling domain"/>
    <property type="match status" value="1"/>
</dbReference>
<dbReference type="InterPro" id="IPR051328">
    <property type="entry name" value="T7SS_ABC-Transporter"/>
</dbReference>
<keyword evidence="3 5" id="KW-1133">Transmembrane helix</keyword>
<protein>
    <recommendedName>
        <fullName evidence="8">YhgE/Pip domain-containing protein</fullName>
    </recommendedName>
</protein>
<dbReference type="PANTHER" id="PTHR43077:SF10">
    <property type="entry name" value="TRANSPORT PERMEASE PROTEIN"/>
    <property type="match status" value="1"/>
</dbReference>
<feature type="transmembrane region" description="Helical" evidence="5">
    <location>
        <begin position="447"/>
        <end position="471"/>
    </location>
</feature>
<dbReference type="NCBIfam" id="TIGR03057">
    <property type="entry name" value="xxxLxxG_by_4"/>
    <property type="match status" value="5"/>
</dbReference>
<evidence type="ECO:0000313" key="6">
    <source>
        <dbReference type="EMBL" id="QDZ15382.1"/>
    </source>
</evidence>
<evidence type="ECO:0000256" key="1">
    <source>
        <dbReference type="ARBA" id="ARBA00004141"/>
    </source>
</evidence>
<evidence type="ECO:0000256" key="3">
    <source>
        <dbReference type="ARBA" id="ARBA00022989"/>
    </source>
</evidence>
<keyword evidence="7" id="KW-1185">Reference proteome</keyword>
<reference evidence="6 7" key="1">
    <citation type="submission" date="2019-07" db="EMBL/GenBank/DDBJ databases">
        <title>Full genome sequence of Humibacter sp. WJ7-1.</title>
        <authorList>
            <person name="Im W.-T."/>
        </authorList>
    </citation>
    <scope>NUCLEOTIDE SEQUENCE [LARGE SCALE GENOMIC DNA]</scope>
    <source>
        <strain evidence="6 7">WJ7-1</strain>
    </source>
</reference>
<accession>A0A5B8M6Z3</accession>
<sequence>MTVKALSARSGAERSGWAMLIALVVLPMVMGLLLMWGLATPALHLDRINAAIVNDDTPVTINGKTTPLGRQFAAAVISGSAPENDIPTQATRVGSNFTWVLTNDTDAASGLADGQYAAVLRIPSSFSTDISSLSGTAQSAVQTLVQITTSPSAALLDPALVQAVTATATQQLNRQIIDQYLQGVYQGFNSVHDQIAQASNGANQVASGADQVSSGAQQLSSGASSLASGLGTLSSSSASLPSQTAQLSSGASQVSAGNDAIASSLSSSASSFAGVVAQICAHPGTLCDKATSALKSLQSAATQTAKLASGADQVASGASALSAGMPQLVNGIDQADSGAQSLASGASSLASGAKQVSGGADQLASGLGQAVDKIPSYSDSDIRVLSEAASQPVVIDPRSAPSGVQAAPLFTMFALWIGGIALALARKSVPESRLLGNAGSLALAGRSVGITAVLGAVQGVILSAVVLIGLGLSPAVWAGYLGASIIAGAVLAAVNQGLAAALGALGRGLAVLIGCVALAVGVASSVPPVLTGIAAALPTTPALSMLRGAIGGDVWFALGAGVIALLWGIAGFALVIGGVLGRRRLRVASL</sequence>
<dbReference type="PANTHER" id="PTHR43077">
    <property type="entry name" value="TRANSPORT PERMEASE YVFS-RELATED"/>
    <property type="match status" value="1"/>
</dbReference>
<dbReference type="EMBL" id="CP042305">
    <property type="protein sequence ID" value="QDZ15382.1"/>
    <property type="molecule type" value="Genomic_DNA"/>
</dbReference>